<evidence type="ECO:0000313" key="5">
    <source>
        <dbReference type="Proteomes" id="UP000825729"/>
    </source>
</evidence>
<dbReference type="PANTHER" id="PTHR46996">
    <property type="entry name" value="OS05G0488500 PROTEIN"/>
    <property type="match status" value="1"/>
</dbReference>
<evidence type="ECO:0000259" key="3">
    <source>
        <dbReference type="Pfam" id="PF07727"/>
    </source>
</evidence>
<dbReference type="AlphaFoldDB" id="A0AAV7FBF3"/>
<feature type="transmembrane region" description="Helical" evidence="2">
    <location>
        <begin position="316"/>
        <end position="334"/>
    </location>
</feature>
<dbReference type="PANTHER" id="PTHR46996:SF6">
    <property type="entry name" value="OS05G0488500 PROTEIN"/>
    <property type="match status" value="1"/>
</dbReference>
<dbReference type="Proteomes" id="UP000825729">
    <property type="component" value="Unassembled WGS sequence"/>
</dbReference>
<sequence>MSSIRLVLSLTTSLDLKVQQMDVKTTFLHGDLEEEIYMEQPKGFEVKDMNLIDKLKKYLSNSFDMKDIGAAKQILGMKIFRDRGKKKIWLSQQKYIEKVLEMLNMKDAKPVSTPLANHFKLNSQQCPSSEKEKEVMEKIPSSSAVGSLMMLWTKHIDLRYHWIRDVLENDLLSLEKIHTNKNPSDMMTKVVTKKKHELCTDLAGMKYYGEPSSCLIEFCRAFEQHRNSLAMSDHRNNQNHSSRNKKQSSSLNPLSHPFCEHSPFAAIDVIILLLVVGALGVLTVPYFKFIFQGASELFPALVVLVGDLIYQAPVAYGVGLVVMFVTVIAMWEIISHQARKCGNPYCKGLRKAVEFDIQLESEECLRCMPPIPKEAYGVRPLELGQDHKELEAELKRMAPLNGRTVLIFRAPCGCPAGRMEVWGPKKLRRLKK</sequence>
<reference evidence="4 5" key="1">
    <citation type="submission" date="2021-07" db="EMBL/GenBank/DDBJ databases">
        <title>The Aristolochia fimbriata genome: insights into angiosperm evolution, floral development and chemical biosynthesis.</title>
        <authorList>
            <person name="Jiao Y."/>
        </authorList>
    </citation>
    <scope>NUCLEOTIDE SEQUENCE [LARGE SCALE GENOMIC DNA]</scope>
    <source>
        <strain evidence="4">IBCAS-2021</strain>
        <tissue evidence="4">Leaf</tissue>
    </source>
</reference>
<name>A0AAV7FBF3_ARIFI</name>
<feature type="region of interest" description="Disordered" evidence="1">
    <location>
        <begin position="233"/>
        <end position="252"/>
    </location>
</feature>
<keyword evidence="2" id="KW-1133">Transmembrane helix</keyword>
<dbReference type="InterPro" id="IPR013103">
    <property type="entry name" value="RVT_2"/>
</dbReference>
<dbReference type="Pfam" id="PF07727">
    <property type="entry name" value="RVT_2"/>
    <property type="match status" value="1"/>
</dbReference>
<evidence type="ECO:0000313" key="4">
    <source>
        <dbReference type="EMBL" id="KAG9458527.1"/>
    </source>
</evidence>
<keyword evidence="2" id="KW-0812">Transmembrane</keyword>
<comment type="caution">
    <text evidence="4">The sequence shown here is derived from an EMBL/GenBank/DDBJ whole genome shotgun (WGS) entry which is preliminary data.</text>
</comment>
<dbReference type="EMBL" id="JAINDJ010000002">
    <property type="protein sequence ID" value="KAG9458527.1"/>
    <property type="molecule type" value="Genomic_DNA"/>
</dbReference>
<accession>A0AAV7FBF3</accession>
<feature type="domain" description="Reverse transcriptase Ty1/copia-type" evidence="3">
    <location>
        <begin position="47"/>
        <end position="115"/>
    </location>
</feature>
<gene>
    <name evidence="4" type="ORF">H6P81_003035</name>
</gene>
<protein>
    <recommendedName>
        <fullName evidence="3">Reverse transcriptase Ty1/copia-type domain-containing protein</fullName>
    </recommendedName>
</protein>
<proteinExistence type="predicted"/>
<keyword evidence="2" id="KW-0472">Membrane</keyword>
<keyword evidence="5" id="KW-1185">Reference proteome</keyword>
<organism evidence="4 5">
    <name type="scientific">Aristolochia fimbriata</name>
    <name type="common">White veined hardy Dutchman's pipe vine</name>
    <dbReference type="NCBI Taxonomy" id="158543"/>
    <lineage>
        <taxon>Eukaryota</taxon>
        <taxon>Viridiplantae</taxon>
        <taxon>Streptophyta</taxon>
        <taxon>Embryophyta</taxon>
        <taxon>Tracheophyta</taxon>
        <taxon>Spermatophyta</taxon>
        <taxon>Magnoliopsida</taxon>
        <taxon>Magnoliidae</taxon>
        <taxon>Piperales</taxon>
        <taxon>Aristolochiaceae</taxon>
        <taxon>Aristolochia</taxon>
    </lineage>
</organism>
<evidence type="ECO:0000256" key="2">
    <source>
        <dbReference type="SAM" id="Phobius"/>
    </source>
</evidence>
<evidence type="ECO:0000256" key="1">
    <source>
        <dbReference type="SAM" id="MobiDB-lite"/>
    </source>
</evidence>